<dbReference type="PANTHER" id="PTHR24342">
    <property type="entry name" value="SERINE/THREONINE-PROTEIN KINASE 17"/>
    <property type="match status" value="1"/>
</dbReference>
<dbReference type="InterPro" id="IPR000719">
    <property type="entry name" value="Prot_kinase_dom"/>
</dbReference>
<dbReference type="GO" id="GO:0035556">
    <property type="term" value="P:intracellular signal transduction"/>
    <property type="evidence" value="ECO:0007669"/>
    <property type="project" value="TreeGrafter"/>
</dbReference>
<dbReference type="GO" id="GO:0005634">
    <property type="term" value="C:nucleus"/>
    <property type="evidence" value="ECO:0007669"/>
    <property type="project" value="TreeGrafter"/>
</dbReference>
<dbReference type="FunFam" id="3.30.200.20:FF:000042">
    <property type="entry name" value="Aurora kinase A"/>
    <property type="match status" value="1"/>
</dbReference>
<name>A0A0X3NL66_SCHSO</name>
<dbReference type="Gene3D" id="3.30.200.20">
    <property type="entry name" value="Phosphorylase Kinase, domain 1"/>
    <property type="match status" value="1"/>
</dbReference>
<dbReference type="GO" id="GO:0005524">
    <property type="term" value="F:ATP binding"/>
    <property type="evidence" value="ECO:0007669"/>
    <property type="project" value="UniProtKB-UniRule"/>
</dbReference>
<feature type="compositionally biased region" description="Basic and acidic residues" evidence="7">
    <location>
        <begin position="529"/>
        <end position="540"/>
    </location>
</feature>
<reference evidence="9" key="1">
    <citation type="submission" date="2016-01" db="EMBL/GenBank/DDBJ databases">
        <title>Reference transcriptome for the parasite Schistocephalus solidus: insights into the molecular evolution of parasitism.</title>
        <authorList>
            <person name="Hebert F.O."/>
            <person name="Grambauer S."/>
            <person name="Barber I."/>
            <person name="Landry C.R."/>
            <person name="Aubin-Horth N."/>
        </authorList>
    </citation>
    <scope>NUCLEOTIDE SEQUENCE</scope>
</reference>
<evidence type="ECO:0000313" key="9">
    <source>
        <dbReference type="EMBL" id="JAP40365.1"/>
    </source>
</evidence>
<evidence type="ECO:0000256" key="3">
    <source>
        <dbReference type="ARBA" id="ARBA00022741"/>
    </source>
</evidence>
<dbReference type="SMART" id="SM00220">
    <property type="entry name" value="S_TKc"/>
    <property type="match status" value="1"/>
</dbReference>
<dbReference type="EMBL" id="GEEE01022860">
    <property type="protein sequence ID" value="JAP40365.1"/>
    <property type="molecule type" value="Transcribed_RNA"/>
</dbReference>
<dbReference type="FunFam" id="1.10.510.10:FF:000594">
    <property type="entry name" value="Myosin light chain kinase isoform-III"/>
    <property type="match status" value="1"/>
</dbReference>
<dbReference type="PANTHER" id="PTHR24342:SF20">
    <property type="entry name" value="MYOSIN LIGHT CHAIN KINASE, SMOOTH MUSCLE"/>
    <property type="match status" value="1"/>
</dbReference>
<protein>
    <submittedName>
        <fullName evidence="9">Myosin light chain kinase, smooth muscle</fullName>
    </submittedName>
</protein>
<dbReference type="GO" id="GO:0043065">
    <property type="term" value="P:positive regulation of apoptotic process"/>
    <property type="evidence" value="ECO:0007669"/>
    <property type="project" value="TreeGrafter"/>
</dbReference>
<dbReference type="CDD" id="cd14103">
    <property type="entry name" value="STKc_MLCK"/>
    <property type="match status" value="1"/>
</dbReference>
<feature type="binding site" evidence="6">
    <location>
        <position position="70"/>
    </location>
    <ligand>
        <name>ATP</name>
        <dbReference type="ChEBI" id="CHEBI:30616"/>
    </ligand>
</feature>
<dbReference type="PROSITE" id="PS50011">
    <property type="entry name" value="PROTEIN_KINASE_DOM"/>
    <property type="match status" value="1"/>
</dbReference>
<sequence>MPLPFGRRRANVEIDEEEETKAFFLDRKVEVKNNKDVEADYKMGEYIGSGKFGDVSKCTEKSTGYELAAKVIPIHSAEDTESVMNEVAIMNKLRHVRLIQLYDVYSNPDKITLIMELITGGELFERIIDEHFELNEDKCVRFMTEILQGVDYMHSRNVLHLDLKPENILCLTRTGFRIKIIDFGLARELKGQELRVLFGTPEFVAPEVISYDPVSFASDMWSVGVICYVLLSGLSPFMGDNESETLSNIVRCVYSFDYTEFKDISQDAKDFIRKLLVKDMRKRFTSTQCLAHSWLRGKGKIKRSATVNKARLKHFVYRRKWQKAVNAIIALQRMGVVLTHNNEKTNIRKFLQVGPSKTVALTRRASIQPPPRELLPTKVDVKRNMSFQSSSPSPLLNPASKMPTLAAKPSADPAAAAAGKAGSSAGKSQKETKENTTIPTKPNTVPSETKANELKPPSAATAIQKAPAIVEPSKKEEKASPHDTLQEPTKLAGHKKENAQLPRNSDKQPMKIQEEDQRKPPVPANTAKEPTKVQENDRRTAHVTCNANQEPAKTAEPERVRLKAPSLPKEQNSNSTATSLVAPKSPSPRPQNSLSTKPAQTVPENAASSRKTSTTSVSSTASSARAAVQNLVALKMASLSKNTPSIASRIQMFTDAAEKKKKPTNRKKFSLYQ</sequence>
<evidence type="ECO:0000256" key="1">
    <source>
        <dbReference type="ARBA" id="ARBA00022527"/>
    </source>
</evidence>
<evidence type="ECO:0000259" key="8">
    <source>
        <dbReference type="PROSITE" id="PS50011"/>
    </source>
</evidence>
<evidence type="ECO:0000256" key="7">
    <source>
        <dbReference type="SAM" id="MobiDB-lite"/>
    </source>
</evidence>
<keyword evidence="1" id="KW-0723">Serine/threonine-protein kinase</keyword>
<dbReference type="InterPro" id="IPR008271">
    <property type="entry name" value="Ser/Thr_kinase_AS"/>
</dbReference>
<dbReference type="InterPro" id="IPR017441">
    <property type="entry name" value="Protein_kinase_ATP_BS"/>
</dbReference>
<keyword evidence="3 6" id="KW-0547">Nucleotide-binding</keyword>
<feature type="compositionally biased region" description="Low complexity" evidence="7">
    <location>
        <begin position="406"/>
        <end position="427"/>
    </location>
</feature>
<keyword evidence="5 6" id="KW-0067">ATP-binding</keyword>
<keyword evidence="4 9" id="KW-0418">Kinase</keyword>
<evidence type="ECO:0000256" key="6">
    <source>
        <dbReference type="PROSITE-ProRule" id="PRU10141"/>
    </source>
</evidence>
<organism evidence="9">
    <name type="scientific">Schistocephalus solidus</name>
    <name type="common">Tapeworm</name>
    <dbReference type="NCBI Taxonomy" id="70667"/>
    <lineage>
        <taxon>Eukaryota</taxon>
        <taxon>Metazoa</taxon>
        <taxon>Spiralia</taxon>
        <taxon>Lophotrochozoa</taxon>
        <taxon>Platyhelminthes</taxon>
        <taxon>Cestoda</taxon>
        <taxon>Eucestoda</taxon>
        <taxon>Diphyllobothriidea</taxon>
        <taxon>Diphyllobothriidae</taxon>
        <taxon>Schistocephalus</taxon>
    </lineage>
</organism>
<evidence type="ECO:0000256" key="2">
    <source>
        <dbReference type="ARBA" id="ARBA00022679"/>
    </source>
</evidence>
<proteinExistence type="predicted"/>
<feature type="domain" description="Protein kinase" evidence="8">
    <location>
        <begin position="41"/>
        <end position="295"/>
    </location>
</feature>
<evidence type="ECO:0000256" key="5">
    <source>
        <dbReference type="ARBA" id="ARBA00022840"/>
    </source>
</evidence>
<dbReference type="InterPro" id="IPR011009">
    <property type="entry name" value="Kinase-like_dom_sf"/>
</dbReference>
<feature type="compositionally biased region" description="Polar residues" evidence="7">
    <location>
        <begin position="569"/>
        <end position="579"/>
    </location>
</feature>
<dbReference type="SUPFAM" id="SSF56112">
    <property type="entry name" value="Protein kinase-like (PK-like)"/>
    <property type="match status" value="1"/>
</dbReference>
<dbReference type="Gene3D" id="1.10.510.10">
    <property type="entry name" value="Transferase(Phosphotransferase) domain 1"/>
    <property type="match status" value="1"/>
</dbReference>
<dbReference type="PROSITE" id="PS00108">
    <property type="entry name" value="PROTEIN_KINASE_ST"/>
    <property type="match status" value="1"/>
</dbReference>
<accession>A0A0X3NL66</accession>
<feature type="compositionally biased region" description="Basic and acidic residues" evidence="7">
    <location>
        <begin position="494"/>
        <end position="519"/>
    </location>
</feature>
<feature type="compositionally biased region" description="Polar residues" evidence="7">
    <location>
        <begin position="590"/>
        <end position="603"/>
    </location>
</feature>
<dbReference type="PROSITE" id="PS00107">
    <property type="entry name" value="PROTEIN_KINASE_ATP"/>
    <property type="match status" value="1"/>
</dbReference>
<dbReference type="AlphaFoldDB" id="A0A0X3NL66"/>
<feature type="compositionally biased region" description="Low complexity" evidence="7">
    <location>
        <begin position="606"/>
        <end position="624"/>
    </location>
</feature>
<feature type="compositionally biased region" description="Basic and acidic residues" evidence="7">
    <location>
        <begin position="472"/>
        <end position="485"/>
    </location>
</feature>
<feature type="region of interest" description="Disordered" evidence="7">
    <location>
        <begin position="385"/>
        <end position="624"/>
    </location>
</feature>
<feature type="compositionally biased region" description="Polar residues" evidence="7">
    <location>
        <begin position="435"/>
        <end position="449"/>
    </location>
</feature>
<gene>
    <name evidence="9" type="primary">MYLK</name>
    <name evidence="9" type="ORF">TR158699</name>
</gene>
<keyword evidence="2" id="KW-0808">Transferase</keyword>
<evidence type="ECO:0000256" key="4">
    <source>
        <dbReference type="ARBA" id="ARBA00022777"/>
    </source>
</evidence>
<dbReference type="Pfam" id="PF00069">
    <property type="entry name" value="Pkinase"/>
    <property type="match status" value="1"/>
</dbReference>
<dbReference type="GO" id="GO:0004674">
    <property type="term" value="F:protein serine/threonine kinase activity"/>
    <property type="evidence" value="ECO:0007669"/>
    <property type="project" value="UniProtKB-KW"/>
</dbReference>